<feature type="compositionally biased region" description="Low complexity" evidence="1">
    <location>
        <begin position="88"/>
        <end position="98"/>
    </location>
</feature>
<dbReference type="Proteomes" id="UP001165060">
    <property type="component" value="Unassembled WGS sequence"/>
</dbReference>
<evidence type="ECO:0000256" key="1">
    <source>
        <dbReference type="SAM" id="MobiDB-lite"/>
    </source>
</evidence>
<evidence type="ECO:0000313" key="2">
    <source>
        <dbReference type="EMBL" id="GMI22895.1"/>
    </source>
</evidence>
<organism evidence="2 3">
    <name type="scientific">Tetraparma gracilis</name>
    <dbReference type="NCBI Taxonomy" id="2962635"/>
    <lineage>
        <taxon>Eukaryota</taxon>
        <taxon>Sar</taxon>
        <taxon>Stramenopiles</taxon>
        <taxon>Ochrophyta</taxon>
        <taxon>Bolidophyceae</taxon>
        <taxon>Parmales</taxon>
        <taxon>Triparmaceae</taxon>
        <taxon>Tetraparma</taxon>
    </lineage>
</organism>
<feature type="region of interest" description="Disordered" evidence="1">
    <location>
        <begin position="1"/>
        <end position="36"/>
    </location>
</feature>
<accession>A0ABQ6MAU1</accession>
<feature type="compositionally biased region" description="Basic residues" evidence="1">
    <location>
        <begin position="160"/>
        <end position="184"/>
    </location>
</feature>
<feature type="compositionally biased region" description="Pro residues" evidence="1">
    <location>
        <begin position="1"/>
        <end position="20"/>
    </location>
</feature>
<proteinExistence type="predicted"/>
<keyword evidence="3" id="KW-1185">Reference proteome</keyword>
<gene>
    <name evidence="2" type="ORF">TeGR_g11997</name>
</gene>
<reference evidence="2 3" key="1">
    <citation type="journal article" date="2023" name="Commun. Biol.">
        <title>Genome analysis of Parmales, the sister group of diatoms, reveals the evolutionary specialization of diatoms from phago-mixotrophs to photoautotrophs.</title>
        <authorList>
            <person name="Ban H."/>
            <person name="Sato S."/>
            <person name="Yoshikawa S."/>
            <person name="Yamada K."/>
            <person name="Nakamura Y."/>
            <person name="Ichinomiya M."/>
            <person name="Sato N."/>
            <person name="Blanc-Mathieu R."/>
            <person name="Endo H."/>
            <person name="Kuwata A."/>
            <person name="Ogata H."/>
        </authorList>
    </citation>
    <scope>NUCLEOTIDE SEQUENCE [LARGE SCALE GENOMIC DNA]</scope>
</reference>
<evidence type="ECO:0000313" key="3">
    <source>
        <dbReference type="Proteomes" id="UP001165060"/>
    </source>
</evidence>
<comment type="caution">
    <text evidence="2">The sequence shown here is derived from an EMBL/GenBank/DDBJ whole genome shotgun (WGS) entry which is preliminary data.</text>
</comment>
<feature type="compositionally biased region" description="Pro residues" evidence="1">
    <location>
        <begin position="58"/>
        <end position="67"/>
    </location>
</feature>
<protein>
    <submittedName>
        <fullName evidence="2">Uncharacterized protein</fullName>
    </submittedName>
</protein>
<name>A0ABQ6MAU1_9STRA</name>
<feature type="region of interest" description="Disordered" evidence="1">
    <location>
        <begin position="52"/>
        <end position="184"/>
    </location>
</feature>
<sequence>MSFASPPPSRPGLRPSPSPAFPGAGGTPSKISADLASIPRGRVNAYAARINRASLTPVPTPPRPPPGARKGPAAVFAALASPKGAPKPAALQPAAHEPALPEPPAAAASPTKTRSKKKAEELSLEAPAEAVVRRRRSQDFGGHARTASGFLLAGESPAKERRKSAGKGRKSVGKGRKSLGKGDM</sequence>
<dbReference type="EMBL" id="BRYB01000108">
    <property type="protein sequence ID" value="GMI22895.1"/>
    <property type="molecule type" value="Genomic_DNA"/>
</dbReference>